<keyword evidence="3" id="KW-1185">Reference proteome</keyword>
<dbReference type="RefSeq" id="WP_153371359.1">
    <property type="nucleotide sequence ID" value="NZ_CP045650.1"/>
</dbReference>
<dbReference type="Proteomes" id="UP000327478">
    <property type="component" value="Chromosome"/>
</dbReference>
<dbReference type="AlphaFoldDB" id="A0A5Q0P1F4"/>
<evidence type="ECO:0000313" key="3">
    <source>
        <dbReference type="Proteomes" id="UP000327478"/>
    </source>
</evidence>
<evidence type="ECO:0000313" key="1">
    <source>
        <dbReference type="EMBL" id="MQW91611.1"/>
    </source>
</evidence>
<proteinExistence type="predicted"/>
<organism evidence="1 4">
    <name type="scientific">Acinetobacter wanghuae</name>
    <dbReference type="NCBI Taxonomy" id="2662362"/>
    <lineage>
        <taxon>Bacteria</taxon>
        <taxon>Pseudomonadati</taxon>
        <taxon>Pseudomonadota</taxon>
        <taxon>Gammaproteobacteria</taxon>
        <taxon>Moraxellales</taxon>
        <taxon>Moraxellaceae</taxon>
        <taxon>Acinetobacter</taxon>
    </lineage>
</organism>
<evidence type="ECO:0000313" key="2">
    <source>
        <dbReference type="EMBL" id="QGA10965.1"/>
    </source>
</evidence>
<gene>
    <name evidence="2" type="ORF">GFH30_05980</name>
    <name evidence="1" type="ORF">GHJ48_04235</name>
</gene>
<dbReference type="Proteomes" id="UP000480556">
    <property type="component" value="Unassembled WGS sequence"/>
</dbReference>
<sequence length="119" mass="14017">MFDKITSLFKSNKPTPAQLYLAEHQIEYSEEHGFVVDGIELNATLGERLNFLSNRRLTKFDDLQALYAAAMIINERIDLEIATERYVARLGNSKENLLEFKRILKLLNDYYRQFIRDQK</sequence>
<accession>A0A5Q0P1F4</accession>
<name>A0A5Q0P1F4_9GAMM</name>
<dbReference type="EMBL" id="CP045650">
    <property type="protein sequence ID" value="QGA10965.1"/>
    <property type="molecule type" value="Genomic_DNA"/>
</dbReference>
<evidence type="ECO:0000313" key="4">
    <source>
        <dbReference type="Proteomes" id="UP000480556"/>
    </source>
</evidence>
<protein>
    <submittedName>
        <fullName evidence="1">Uncharacterized protein</fullName>
    </submittedName>
</protein>
<reference evidence="3 4" key="1">
    <citation type="submission" date="2019-10" db="EMBL/GenBank/DDBJ databases">
        <authorList>
            <person name="Dong K."/>
        </authorList>
    </citation>
    <scope>NUCLEOTIDE SEQUENCE [LARGE SCALE GENOMIC DNA]</scope>
    <source>
        <strain evidence="3">dk386</strain>
        <strain evidence="2">Dk386</strain>
        <strain evidence="1">Dk771</strain>
        <strain evidence="4">dk771</strain>
    </source>
</reference>
<dbReference type="EMBL" id="WITK01000004">
    <property type="protein sequence ID" value="MQW91611.1"/>
    <property type="molecule type" value="Genomic_DNA"/>
</dbReference>